<reference evidence="2 4" key="2">
    <citation type="submission" date="2023-09" db="EMBL/GenBank/DDBJ databases">
        <title>Complete-Gapless Cercospora beticola genome.</title>
        <authorList>
            <person name="Wyatt N.A."/>
            <person name="Spanner R.E."/>
            <person name="Bolton M.D."/>
        </authorList>
    </citation>
    <scope>NUCLEOTIDE SEQUENCE [LARGE SCALE GENOMIC DNA]</scope>
    <source>
        <strain evidence="2">Cb09-40</strain>
    </source>
</reference>
<sequence length="474" mass="53315">MASPTRIDVDYLVAGAGAMGMAFVDTILASSVNATVALIDRNSRPGGHWTTAYPFVRLHQPSSFYGVSSRHLGTGKIDQIGLNRGHYELATGDEVSAYYAQVLHETFLPSGRVQYFARCIWKGDTSFQSILTGEAFQVGSRTKIVDATYMKLEVPSMRPPPYQVAEGVTVRTPNDLVNLSRPYANYTVVGAGKTGMDTCIWLLTNGVDPNRVTWIMPRDSWLFDRAFFGKDNAEAIKKRVQATMLATAPDDMFRRYEASGQFLRLDQEVWPTMFRCATVSRAELEELRRIKNIVRLGRVLSIDVEKVTLQHGSYTTVQDIVFVDYTADGAGVRPPVAVFSPIRITLQPVRYCQQVFSAAFIAHVESAYDDEQVKNELCRPVLQPSAPIDMLVVSYQDNLNALRWCLESKTVAWLSNCRLDFFSKTWAPLLAEDPEEREAARQRFRAQRRVLCDKLRELLREEPAAEAKIALAKF</sequence>
<protein>
    <submittedName>
        <fullName evidence="1">Hypotheticalsprotein</fullName>
    </submittedName>
</protein>
<keyword evidence="4" id="KW-1185">Reference proteome</keyword>
<dbReference type="InterPro" id="IPR036188">
    <property type="entry name" value="FAD/NAD-bd_sf"/>
</dbReference>
<name>A0A2G5HH45_CERBT</name>
<reference evidence="1 3" key="1">
    <citation type="submission" date="2015-10" db="EMBL/GenBank/DDBJ databases">
        <title>The cercosporin biosynthetic gene cluster was horizontally transferred to several fungal lineages and shown to be expanded in Cercospora beticola based on microsynteny with recipient genomes.</title>
        <authorList>
            <person name="De Jonge R."/>
            <person name="Ebert M.K."/>
            <person name="Suttle J.C."/>
            <person name="Jurick Ii W.M."/>
            <person name="Secor G.A."/>
            <person name="Thomma B.P."/>
            <person name="Van De Peer Y."/>
            <person name="Bolton M.D."/>
        </authorList>
    </citation>
    <scope>NUCLEOTIDE SEQUENCE [LARGE SCALE GENOMIC DNA]</scope>
    <source>
        <strain evidence="1 3">09-40</strain>
    </source>
</reference>
<evidence type="ECO:0000313" key="3">
    <source>
        <dbReference type="Proteomes" id="UP000230605"/>
    </source>
</evidence>
<evidence type="ECO:0000313" key="2">
    <source>
        <dbReference type="EMBL" id="WPB06106.1"/>
    </source>
</evidence>
<dbReference type="SUPFAM" id="SSF51905">
    <property type="entry name" value="FAD/NAD(P)-binding domain"/>
    <property type="match status" value="2"/>
</dbReference>
<evidence type="ECO:0000313" key="4">
    <source>
        <dbReference type="Proteomes" id="UP001302367"/>
    </source>
</evidence>
<dbReference type="Proteomes" id="UP000230605">
    <property type="component" value="Chromosome 7"/>
</dbReference>
<dbReference type="Gene3D" id="3.50.50.60">
    <property type="entry name" value="FAD/NAD(P)-binding domain"/>
    <property type="match status" value="1"/>
</dbReference>
<dbReference type="EMBL" id="LKMD01000106">
    <property type="protein sequence ID" value="PIA91858.1"/>
    <property type="molecule type" value="Genomic_DNA"/>
</dbReference>
<evidence type="ECO:0000313" key="1">
    <source>
        <dbReference type="EMBL" id="PIA91858.1"/>
    </source>
</evidence>
<dbReference type="AlphaFoldDB" id="A0A2G5HH45"/>
<dbReference type="Proteomes" id="UP001302367">
    <property type="component" value="Chromosome 7"/>
</dbReference>
<dbReference type="EMBL" id="CP134190">
    <property type="protein sequence ID" value="WPB06106.1"/>
    <property type="molecule type" value="Genomic_DNA"/>
</dbReference>
<dbReference type="OrthoDB" id="4114509at2759"/>
<gene>
    <name evidence="1" type="ORF">CB0940_09565</name>
    <name evidence="2" type="ORF">RHO25_010763</name>
</gene>
<accession>A0A2G5HH45</accession>
<organism evidence="1 3">
    <name type="scientific">Cercospora beticola</name>
    <name type="common">Sugarbeet leaf spot fungus</name>
    <dbReference type="NCBI Taxonomy" id="122368"/>
    <lineage>
        <taxon>Eukaryota</taxon>
        <taxon>Fungi</taxon>
        <taxon>Dikarya</taxon>
        <taxon>Ascomycota</taxon>
        <taxon>Pezizomycotina</taxon>
        <taxon>Dothideomycetes</taxon>
        <taxon>Dothideomycetidae</taxon>
        <taxon>Mycosphaerellales</taxon>
        <taxon>Mycosphaerellaceae</taxon>
        <taxon>Cercospora</taxon>
    </lineage>
</organism>
<proteinExistence type="predicted"/>